<organism evidence="2 3">
    <name type="scientific">Pomacea canaliculata</name>
    <name type="common">Golden apple snail</name>
    <dbReference type="NCBI Taxonomy" id="400727"/>
    <lineage>
        <taxon>Eukaryota</taxon>
        <taxon>Metazoa</taxon>
        <taxon>Spiralia</taxon>
        <taxon>Lophotrochozoa</taxon>
        <taxon>Mollusca</taxon>
        <taxon>Gastropoda</taxon>
        <taxon>Caenogastropoda</taxon>
        <taxon>Architaenioglossa</taxon>
        <taxon>Ampullarioidea</taxon>
        <taxon>Ampullariidae</taxon>
        <taxon>Pomacea</taxon>
    </lineage>
</organism>
<accession>A0A2T7NHC5</accession>
<comment type="caution">
    <text evidence="2">The sequence shown here is derived from an EMBL/GenBank/DDBJ whole genome shotgun (WGS) entry which is preliminary data.</text>
</comment>
<proteinExistence type="predicted"/>
<protein>
    <submittedName>
        <fullName evidence="2">Uncharacterized protein</fullName>
    </submittedName>
</protein>
<dbReference type="EMBL" id="PZQS01000012">
    <property type="protein sequence ID" value="PVD20574.1"/>
    <property type="molecule type" value="Genomic_DNA"/>
</dbReference>
<dbReference type="Proteomes" id="UP000245119">
    <property type="component" value="Linkage Group LG12"/>
</dbReference>
<keyword evidence="3" id="KW-1185">Reference proteome</keyword>
<feature type="transmembrane region" description="Helical" evidence="1">
    <location>
        <begin position="269"/>
        <end position="284"/>
    </location>
</feature>
<feature type="transmembrane region" description="Helical" evidence="1">
    <location>
        <begin position="226"/>
        <end position="249"/>
    </location>
</feature>
<keyword evidence="1" id="KW-0812">Transmembrane</keyword>
<name>A0A2T7NHC5_POMCA</name>
<sequence>MESLLIHVDGGHTTPQYYPMLHTHIGGAPINTHFIVKPHPTVMVTHPVVTVRKPATTCSLVMPALRTIFCCFVCGIAGILVACEHALHRLLTTECLTSAADHSPCSHLFTGPPASPGDQTRSSPPFQKHRRYKTWWELSVYHTHLSRSGNDMATTADFGLEHTPKDSNVPRTDSPPGYYTVSEHVHTGTTPPFIGMHGTQPSTMGTSVVMIQPVMTGPEPRTTCSLVMSVLSTIFCCFICGMAGILVAWKARLYVLEKKYEQARHSVKVVWIFFGLAVFFGVSLS</sequence>
<evidence type="ECO:0000313" key="3">
    <source>
        <dbReference type="Proteomes" id="UP000245119"/>
    </source>
</evidence>
<keyword evidence="1" id="KW-0472">Membrane</keyword>
<reference evidence="2 3" key="1">
    <citation type="submission" date="2018-04" db="EMBL/GenBank/DDBJ databases">
        <title>The genome of golden apple snail Pomacea canaliculata provides insight into stress tolerance and invasive adaptation.</title>
        <authorList>
            <person name="Liu C."/>
            <person name="Liu B."/>
            <person name="Ren Y."/>
            <person name="Zhang Y."/>
            <person name="Wang H."/>
            <person name="Li S."/>
            <person name="Jiang F."/>
            <person name="Yin L."/>
            <person name="Zhang G."/>
            <person name="Qian W."/>
            <person name="Fan W."/>
        </authorList>
    </citation>
    <scope>NUCLEOTIDE SEQUENCE [LARGE SCALE GENOMIC DNA]</scope>
    <source>
        <strain evidence="2">SZHN2017</strain>
        <tissue evidence="2">Muscle</tissue>
    </source>
</reference>
<evidence type="ECO:0000313" key="2">
    <source>
        <dbReference type="EMBL" id="PVD20574.1"/>
    </source>
</evidence>
<dbReference type="AlphaFoldDB" id="A0A2T7NHC5"/>
<gene>
    <name evidence="2" type="ORF">C0Q70_18730</name>
</gene>
<dbReference type="OrthoDB" id="6083617at2759"/>
<evidence type="ECO:0000256" key="1">
    <source>
        <dbReference type="SAM" id="Phobius"/>
    </source>
</evidence>
<keyword evidence="1" id="KW-1133">Transmembrane helix</keyword>